<dbReference type="KEGG" id="msea:METESE_12510"/>
<feature type="domain" description="Phage head morphogenesis" evidence="1">
    <location>
        <begin position="150"/>
        <end position="281"/>
    </location>
</feature>
<gene>
    <name evidence="2" type="ORF">METESE_12510</name>
</gene>
<evidence type="ECO:0000313" key="2">
    <source>
        <dbReference type="EMBL" id="BDU76293.1"/>
    </source>
</evidence>
<dbReference type="InterPro" id="IPR006528">
    <property type="entry name" value="Phage_head_morphogenesis_dom"/>
</dbReference>
<dbReference type="Proteomes" id="UP001228113">
    <property type="component" value="Chromosome"/>
</dbReference>
<sequence>MKVPDKIRSNLISHQVDLLRYEAGLRKDIRDMLVQLGRDLNTALVGAGLDTPRTDWQRARMRALADEAEAKIKETYGTISEAHLGEMEGLVEVSSAGVVTAINEALGADLLIKPKWTSEQLAKLVGNTLIEGAPSADWWDRQAQILTNAFSDTLRQGLLRGETIDQLRDRVIGMDLPGVDAVGKVDLRQVPAQGRGVIWEARRNAEALVRTSAISIAGEAHLAAYEANADIMAGYQWCSTLDARTTPICRALDGLRWDMDWNPIGHDFPYPGPTAHWGCRSFTLPVTKSWEELAREAHGNSRMAKELDKMGPGQRASMGGPVSGDLTFQGWFDGLPEAKQKEILGPKRYDSWVSGNLKFQDMVDQSGNPLTLEQLRAKSA</sequence>
<name>A0AA48HDK1_9BACT</name>
<reference evidence="2" key="1">
    <citation type="journal article" date="2023" name="Int. J. Syst. Evol. Microbiol.">
        <title>Mesoterricola silvestris gen. nov., sp. nov., Mesoterricola sediminis sp. nov., Geothrix oryzae sp. nov., Geothrix edaphica sp. nov., Geothrix rubra sp. nov., and Geothrix limicola sp. nov., six novel members of Acidobacteriota isolated from soils.</title>
        <authorList>
            <person name="Itoh H."/>
            <person name="Sugisawa Y."/>
            <person name="Mise K."/>
            <person name="Xu Z."/>
            <person name="Kuniyasu M."/>
            <person name="Ushijima N."/>
            <person name="Kawano K."/>
            <person name="Kobayashi E."/>
            <person name="Shiratori Y."/>
            <person name="Masuda Y."/>
            <person name="Senoo K."/>
        </authorList>
    </citation>
    <scope>NUCLEOTIDE SEQUENCE</scope>
    <source>
        <strain evidence="2">W786</strain>
    </source>
</reference>
<proteinExistence type="predicted"/>
<dbReference type="RefSeq" id="WP_316411327.1">
    <property type="nucleotide sequence ID" value="NZ_AP027081.1"/>
</dbReference>
<evidence type="ECO:0000259" key="1">
    <source>
        <dbReference type="Pfam" id="PF04233"/>
    </source>
</evidence>
<accession>A0AA48HDK1</accession>
<dbReference type="NCBIfam" id="TIGR01641">
    <property type="entry name" value="phageSPP1_gp7"/>
    <property type="match status" value="1"/>
</dbReference>
<keyword evidence="3" id="KW-1185">Reference proteome</keyword>
<organism evidence="2 3">
    <name type="scientific">Mesoterricola sediminis</name>
    <dbReference type="NCBI Taxonomy" id="2927980"/>
    <lineage>
        <taxon>Bacteria</taxon>
        <taxon>Pseudomonadati</taxon>
        <taxon>Acidobacteriota</taxon>
        <taxon>Holophagae</taxon>
        <taxon>Holophagales</taxon>
        <taxon>Holophagaceae</taxon>
        <taxon>Mesoterricola</taxon>
    </lineage>
</organism>
<dbReference type="Pfam" id="PF04233">
    <property type="entry name" value="Phage_Mu_F"/>
    <property type="match status" value="1"/>
</dbReference>
<evidence type="ECO:0000313" key="3">
    <source>
        <dbReference type="Proteomes" id="UP001228113"/>
    </source>
</evidence>
<protein>
    <recommendedName>
        <fullName evidence="1">Phage head morphogenesis domain-containing protein</fullName>
    </recommendedName>
</protein>
<dbReference type="AlphaFoldDB" id="A0AA48HDK1"/>
<dbReference type="EMBL" id="AP027081">
    <property type="protein sequence ID" value="BDU76293.1"/>
    <property type="molecule type" value="Genomic_DNA"/>
</dbReference>